<feature type="domain" description="Hydroxymethylglutaryl-coenzyme A synthase C-terminal" evidence="5">
    <location>
        <begin position="269"/>
        <end position="334"/>
    </location>
</feature>
<accession>A0A4Z1TBM8</accession>
<dbReference type="Gene3D" id="3.40.47.10">
    <property type="match status" value="1"/>
</dbReference>
<dbReference type="PANTHER" id="PTHR43323:SF2">
    <property type="entry name" value="HYDROXYMETHYLGLUTARYL-COA SYNTHASE"/>
    <property type="match status" value="1"/>
</dbReference>
<dbReference type="Proteomes" id="UP000315496">
    <property type="component" value="Chromosome 1"/>
</dbReference>
<comment type="caution">
    <text evidence="6">The sequence shown here is derived from an EMBL/GenBank/DDBJ whole genome shotgun (WGS) entry which is preliminary data.</text>
</comment>
<dbReference type="Pfam" id="PF01154">
    <property type="entry name" value="HMG_CoA_synt_N"/>
    <property type="match status" value="1"/>
</dbReference>
<protein>
    <submittedName>
        <fullName evidence="6">Hydroxymethylglutaryl-CoA synthase</fullName>
    </submittedName>
</protein>
<evidence type="ECO:0000313" key="7">
    <source>
        <dbReference type="Proteomes" id="UP000315496"/>
    </source>
</evidence>
<feature type="domain" description="Hydroxymethylglutaryl-coenzyme A synthase N-terminal" evidence="4">
    <location>
        <begin position="6"/>
        <end position="167"/>
    </location>
</feature>
<evidence type="ECO:0000256" key="3">
    <source>
        <dbReference type="SAM" id="Phobius"/>
    </source>
</evidence>
<evidence type="ECO:0000259" key="4">
    <source>
        <dbReference type="Pfam" id="PF01154"/>
    </source>
</evidence>
<keyword evidence="3" id="KW-1133">Transmembrane helix</keyword>
<dbReference type="VEuPathDB" id="GiardiaDB:GMRT_15881"/>
<reference evidence="6 7" key="1">
    <citation type="submission" date="2019-05" db="EMBL/GenBank/DDBJ databases">
        <title>The compact genome of Giardia muris reveals important steps in the evolution of intestinal protozoan parasites.</title>
        <authorList>
            <person name="Xu F."/>
            <person name="Jimenez-Gonzalez A."/>
            <person name="Einarsson E."/>
            <person name="Astvaldsson A."/>
            <person name="Peirasmaki D."/>
            <person name="Eckmann L."/>
            <person name="Andersson J.O."/>
            <person name="Svard S.G."/>
            <person name="Jerlstrom-Hultqvist J."/>
        </authorList>
    </citation>
    <scope>NUCLEOTIDE SEQUENCE [LARGE SCALE GENOMIC DNA]</scope>
    <source>
        <strain evidence="6 7">Roberts-Thomson</strain>
    </source>
</reference>
<dbReference type="SUPFAM" id="SSF53901">
    <property type="entry name" value="Thiolase-like"/>
    <property type="match status" value="2"/>
</dbReference>
<dbReference type="InterPro" id="IPR013528">
    <property type="entry name" value="HMG_CoA_synth_N"/>
</dbReference>
<organism evidence="6 7">
    <name type="scientific">Giardia muris</name>
    <dbReference type="NCBI Taxonomy" id="5742"/>
    <lineage>
        <taxon>Eukaryota</taxon>
        <taxon>Metamonada</taxon>
        <taxon>Diplomonadida</taxon>
        <taxon>Hexamitidae</taxon>
        <taxon>Giardiinae</taxon>
        <taxon>Giardia</taxon>
    </lineage>
</organism>
<dbReference type="EMBL" id="VDLU01000001">
    <property type="protein sequence ID" value="TNJ29929.1"/>
    <property type="molecule type" value="Genomic_DNA"/>
</dbReference>
<dbReference type="PANTHER" id="PTHR43323">
    <property type="entry name" value="3-HYDROXY-3-METHYLGLUTARYL COENZYME A SYNTHASE"/>
    <property type="match status" value="1"/>
</dbReference>
<dbReference type="CDD" id="cd00827">
    <property type="entry name" value="init_cond_enzymes"/>
    <property type="match status" value="1"/>
</dbReference>
<keyword evidence="3" id="KW-0472">Membrane</keyword>
<dbReference type="GO" id="GO:0006084">
    <property type="term" value="P:acetyl-CoA metabolic process"/>
    <property type="evidence" value="ECO:0007669"/>
    <property type="project" value="InterPro"/>
</dbReference>
<feature type="domain" description="Hydroxymethylglutaryl-coenzyme A synthase C-terminal" evidence="5">
    <location>
        <begin position="184"/>
        <end position="250"/>
    </location>
</feature>
<comment type="similarity">
    <text evidence="1">Belongs to the thiolase-like superfamily. HMG-CoA synthase family.</text>
</comment>
<dbReference type="AlphaFoldDB" id="A0A4Z1TBM8"/>
<dbReference type="GO" id="GO:0004421">
    <property type="term" value="F:hydroxymethylglutaryl-CoA synthase activity"/>
    <property type="evidence" value="ECO:0007669"/>
    <property type="project" value="InterPro"/>
</dbReference>
<evidence type="ECO:0000256" key="2">
    <source>
        <dbReference type="ARBA" id="ARBA00022679"/>
    </source>
</evidence>
<dbReference type="InterPro" id="IPR013746">
    <property type="entry name" value="HMG_CoA_synt_C_dom"/>
</dbReference>
<keyword evidence="3" id="KW-0812">Transmembrane</keyword>
<evidence type="ECO:0000256" key="1">
    <source>
        <dbReference type="ARBA" id="ARBA00007061"/>
    </source>
</evidence>
<keyword evidence="2" id="KW-0808">Transferase</keyword>
<proteinExistence type="inferred from homology"/>
<dbReference type="InterPro" id="IPR016039">
    <property type="entry name" value="Thiolase-like"/>
</dbReference>
<name>A0A4Z1TBM8_GIAMU</name>
<dbReference type="OrthoDB" id="1269963at2759"/>
<evidence type="ECO:0000259" key="5">
    <source>
        <dbReference type="Pfam" id="PF08540"/>
    </source>
</evidence>
<dbReference type="Pfam" id="PF08540">
    <property type="entry name" value="HMG_CoA_synt_C"/>
    <property type="match status" value="2"/>
</dbReference>
<dbReference type="GO" id="GO:0010142">
    <property type="term" value="P:farnesyl diphosphate biosynthetic process, mevalonate pathway"/>
    <property type="evidence" value="ECO:0007669"/>
    <property type="project" value="InterPro"/>
</dbReference>
<sequence>MLPRLVAFSVYLPPIRVRQEDVAAYINVPPAKLTEGLGQLEMAITGDAEDAVSLARNALGRLLANPYVQDLLQRYPLGRLEVGTESSVDGAKSIKSYLVDMLPTKALAGADCVNACLGGVVALHNSLCWLSSISTKGAAIVVTTDIATYSEKSTFPTGGAGAVAMLLLSCTEVPGLECVGFRYHWENEYDFYKPHVASREPVVAGAHSIETYLQAGLKVAPPTDLFRQYAYVCFHTPFCALPRKLHALLYSGCSSTERARELIKDDDVAQDFHQRVAPGLKLSRGVGNIYTGSIFLVLVSILTYLAENRRTECLKIYCSAYGSGYGACSFTAQVCGLPLLLIDDIPQHSLGGLEGCALIESILIRRRAMFDALKAGDPLIGDGTFAGYLPQQTEHLPSGTWRLREIDSQGRRTYTC</sequence>
<gene>
    <name evidence="6" type="ORF">GMRT_15881</name>
</gene>
<keyword evidence="7" id="KW-1185">Reference proteome</keyword>
<feature type="transmembrane region" description="Helical" evidence="3">
    <location>
        <begin position="289"/>
        <end position="306"/>
    </location>
</feature>
<evidence type="ECO:0000313" key="6">
    <source>
        <dbReference type="EMBL" id="TNJ29929.1"/>
    </source>
</evidence>